<proteinExistence type="predicted"/>
<evidence type="ECO:0000313" key="1">
    <source>
        <dbReference type="EMBL" id="GFO14944.1"/>
    </source>
</evidence>
<dbReference type="AlphaFoldDB" id="A0AAV4B4D8"/>
<protein>
    <submittedName>
        <fullName evidence="1">Uncharacterized protein</fullName>
    </submittedName>
</protein>
<sequence>MLRTPEPDDSREMTIRLRLSTSLSIPPSGQGTDSVARANDRIPADLQTQVANLQSLKTVLPAETSKSATHAIACDSAAHAIANDSATSAATNDICSYS</sequence>
<comment type="caution">
    <text evidence="1">The sequence shown here is derived from an EMBL/GenBank/DDBJ whole genome shotgun (WGS) entry which is preliminary data.</text>
</comment>
<name>A0AAV4B4D8_9GAST</name>
<keyword evidence="2" id="KW-1185">Reference proteome</keyword>
<dbReference type="Proteomes" id="UP000735302">
    <property type="component" value="Unassembled WGS sequence"/>
</dbReference>
<evidence type="ECO:0000313" key="2">
    <source>
        <dbReference type="Proteomes" id="UP000735302"/>
    </source>
</evidence>
<reference evidence="1 2" key="1">
    <citation type="journal article" date="2021" name="Elife">
        <title>Chloroplast acquisition without the gene transfer in kleptoplastic sea slugs, Plakobranchus ocellatus.</title>
        <authorList>
            <person name="Maeda T."/>
            <person name="Takahashi S."/>
            <person name="Yoshida T."/>
            <person name="Shimamura S."/>
            <person name="Takaki Y."/>
            <person name="Nagai Y."/>
            <person name="Toyoda A."/>
            <person name="Suzuki Y."/>
            <person name="Arimoto A."/>
            <person name="Ishii H."/>
            <person name="Satoh N."/>
            <person name="Nishiyama T."/>
            <person name="Hasebe M."/>
            <person name="Maruyama T."/>
            <person name="Minagawa J."/>
            <person name="Obokata J."/>
            <person name="Shigenobu S."/>
        </authorList>
    </citation>
    <scope>NUCLEOTIDE SEQUENCE [LARGE SCALE GENOMIC DNA]</scope>
</reference>
<organism evidence="1 2">
    <name type="scientific">Plakobranchus ocellatus</name>
    <dbReference type="NCBI Taxonomy" id="259542"/>
    <lineage>
        <taxon>Eukaryota</taxon>
        <taxon>Metazoa</taxon>
        <taxon>Spiralia</taxon>
        <taxon>Lophotrochozoa</taxon>
        <taxon>Mollusca</taxon>
        <taxon>Gastropoda</taxon>
        <taxon>Heterobranchia</taxon>
        <taxon>Euthyneura</taxon>
        <taxon>Panpulmonata</taxon>
        <taxon>Sacoglossa</taxon>
        <taxon>Placobranchoidea</taxon>
        <taxon>Plakobranchidae</taxon>
        <taxon>Plakobranchus</taxon>
    </lineage>
</organism>
<gene>
    <name evidence="1" type="ORF">PoB_004144900</name>
</gene>
<accession>A0AAV4B4D8</accession>
<dbReference type="EMBL" id="BLXT01004584">
    <property type="protein sequence ID" value="GFO14944.1"/>
    <property type="molecule type" value="Genomic_DNA"/>
</dbReference>